<dbReference type="AlphaFoldDB" id="A0A3N0DQY5"/>
<keyword evidence="4" id="KW-1185">Reference proteome</keyword>
<dbReference type="EMBL" id="RJTM01000156">
    <property type="protein sequence ID" value="RNL77911.1"/>
    <property type="molecule type" value="Genomic_DNA"/>
</dbReference>
<dbReference type="InterPro" id="IPR048502">
    <property type="entry name" value="NamZ_N"/>
</dbReference>
<dbReference type="Gene3D" id="3.40.50.12170">
    <property type="entry name" value="Uncharacterised protein PF07075, DUF1343"/>
    <property type="match status" value="1"/>
</dbReference>
<dbReference type="Pfam" id="PF07075">
    <property type="entry name" value="NamZ_N"/>
    <property type="match status" value="1"/>
</dbReference>
<feature type="domain" description="Peptidoglycan beta-N-acetylmuramidase NamZ N-terminal" evidence="1">
    <location>
        <begin position="108"/>
        <end position="313"/>
    </location>
</feature>
<evidence type="ECO:0000313" key="4">
    <source>
        <dbReference type="Proteomes" id="UP000267469"/>
    </source>
</evidence>
<name>A0A3N0DQY5_SINP1</name>
<feature type="domain" description="Peptidoglycan beta-N-acetylmuramidase NamZ C-terminal" evidence="2">
    <location>
        <begin position="318"/>
        <end position="455"/>
    </location>
</feature>
<dbReference type="RefSeq" id="WP_123217916.1">
    <property type="nucleotide sequence ID" value="NZ_RJTM01000156.1"/>
</dbReference>
<dbReference type="Pfam" id="PF20732">
    <property type="entry name" value="NamZ_C"/>
    <property type="match status" value="1"/>
</dbReference>
<dbReference type="PANTHER" id="PTHR42915:SF1">
    <property type="entry name" value="PEPTIDOGLYCAN BETA-N-ACETYLMURAMIDASE NAMZ"/>
    <property type="match status" value="1"/>
</dbReference>
<dbReference type="PANTHER" id="PTHR42915">
    <property type="entry name" value="HYPOTHETICAL 460 KDA PROTEIN IN FEUA-SIGW INTERGENIC REGION [PRECURSOR]"/>
    <property type="match status" value="1"/>
</dbReference>
<accession>A0A3N0DQY5</accession>
<dbReference type="GO" id="GO:0033922">
    <property type="term" value="F:peptidoglycan beta-N-acetylmuramidase activity"/>
    <property type="evidence" value="ECO:0007669"/>
    <property type="project" value="InterPro"/>
</dbReference>
<gene>
    <name evidence="3" type="ORF">ED312_20510</name>
</gene>
<comment type="caution">
    <text evidence="3">The sequence shown here is derived from an EMBL/GenBank/DDBJ whole genome shotgun (WGS) entry which is preliminary data.</text>
</comment>
<dbReference type="InterPro" id="IPR008302">
    <property type="entry name" value="NamZ"/>
</dbReference>
<proteinExistence type="predicted"/>
<evidence type="ECO:0000313" key="3">
    <source>
        <dbReference type="EMBL" id="RNL77911.1"/>
    </source>
</evidence>
<dbReference type="InterPro" id="IPR048503">
    <property type="entry name" value="NamZ_C"/>
</dbReference>
<evidence type="ECO:0000259" key="2">
    <source>
        <dbReference type="Pfam" id="PF20732"/>
    </source>
</evidence>
<dbReference type="PIRSF" id="PIRSF016719">
    <property type="entry name" value="UCP016719"/>
    <property type="match status" value="1"/>
</dbReference>
<dbReference type="Gene3D" id="3.90.1150.140">
    <property type="match status" value="1"/>
</dbReference>
<evidence type="ECO:0000259" key="1">
    <source>
        <dbReference type="Pfam" id="PF07075"/>
    </source>
</evidence>
<sequence>MRKALYIPLYKVRKKGNGKGTEHTSGKTPQGLLWPRTGPFTPAGHFPAWPDLRILLFFLLITACGNRASSKQAERTAEPGQTQPVKMKIETGADRTDAYLPLLQGKRVGIVANPTSIIFRDAKKTEYTHMVDSLLKLGISVQKVFAPEHGFRGTADAGEAVKDGKDPKTGLPVISLYGDNKKPRQEQLKDIDVLIFDLQDVGVRFYTYISTLHYVMEACAETGKSLIVLDRPNPNGHFVDGPILEPKYKSFVGMHPIPIAHGMTIGEYAFMINGEKWLANGVQCPVRVISCANYTKDMPYELPVKPSPNLPNAQAINLYPSTCLFEGTNVSEGRGTDKQFQVYGSPYLSQKDYPFSFTPKPNSGSKSPKYNGKMCHGEDLSESKRLSRIELQWLIRAYAHTANRSEFFTDFFVKLAGTKALQQQIEAGASEDEIRESWKKGLQEFRKIREKYLLYEDA</sequence>
<organism evidence="3 4">
    <name type="scientific">Sinomicrobium pectinilyticum</name>
    <dbReference type="NCBI Taxonomy" id="1084421"/>
    <lineage>
        <taxon>Bacteria</taxon>
        <taxon>Pseudomonadati</taxon>
        <taxon>Bacteroidota</taxon>
        <taxon>Flavobacteriia</taxon>
        <taxon>Flavobacteriales</taxon>
        <taxon>Flavobacteriaceae</taxon>
        <taxon>Sinomicrobium</taxon>
    </lineage>
</organism>
<dbReference type="Proteomes" id="UP000267469">
    <property type="component" value="Unassembled WGS sequence"/>
</dbReference>
<reference evidence="3 4" key="1">
    <citation type="submission" date="2018-10" db="EMBL/GenBank/DDBJ databases">
        <title>Sinomicrobium pectinilyticum sp. nov., a pectinase-producing bacterium isolated from alkaline and saline soil, and emended description of the genus Sinomicrobium.</title>
        <authorList>
            <person name="Cheng B."/>
            <person name="Li C."/>
            <person name="Lai Q."/>
            <person name="Du M."/>
            <person name="Shao Z."/>
            <person name="Xu P."/>
            <person name="Yang C."/>
        </authorList>
    </citation>
    <scope>NUCLEOTIDE SEQUENCE [LARGE SCALE GENOMIC DNA]</scope>
    <source>
        <strain evidence="3 4">5DNS001</strain>
    </source>
</reference>
<dbReference type="OrthoDB" id="9801061at2"/>
<protein>
    <submittedName>
        <fullName evidence="3">DUF1343 domain-containing protein</fullName>
    </submittedName>
</protein>